<proteinExistence type="inferred from homology"/>
<organism evidence="13 14">
    <name type="scientific">Meira miltonrushii</name>
    <dbReference type="NCBI Taxonomy" id="1280837"/>
    <lineage>
        <taxon>Eukaryota</taxon>
        <taxon>Fungi</taxon>
        <taxon>Dikarya</taxon>
        <taxon>Basidiomycota</taxon>
        <taxon>Ustilaginomycotina</taxon>
        <taxon>Exobasidiomycetes</taxon>
        <taxon>Exobasidiales</taxon>
        <taxon>Brachybasidiaceae</taxon>
        <taxon>Meira</taxon>
    </lineage>
</organism>
<keyword evidence="5" id="KW-0931">ER-Golgi transport</keyword>
<dbReference type="PANTHER" id="PTHR12825">
    <property type="entry name" value="BNIP1-RELATED"/>
    <property type="match status" value="1"/>
</dbReference>
<evidence type="ECO:0000256" key="8">
    <source>
        <dbReference type="ARBA" id="ARBA00023136"/>
    </source>
</evidence>
<dbReference type="Pfam" id="PF03908">
    <property type="entry name" value="Sec20"/>
    <property type="match status" value="1"/>
</dbReference>
<evidence type="ECO:0000256" key="3">
    <source>
        <dbReference type="ARBA" id="ARBA00022692"/>
    </source>
</evidence>
<dbReference type="Proteomes" id="UP000245771">
    <property type="component" value="Unassembled WGS sequence"/>
</dbReference>
<reference evidence="13 14" key="1">
    <citation type="journal article" date="2018" name="Mol. Biol. Evol.">
        <title>Broad Genomic Sampling Reveals a Smut Pathogenic Ancestry of the Fungal Clade Ustilaginomycotina.</title>
        <authorList>
            <person name="Kijpornyongpan T."/>
            <person name="Mondo S.J."/>
            <person name="Barry K."/>
            <person name="Sandor L."/>
            <person name="Lee J."/>
            <person name="Lipzen A."/>
            <person name="Pangilinan J."/>
            <person name="LaButti K."/>
            <person name="Hainaut M."/>
            <person name="Henrissat B."/>
            <person name="Grigoriev I.V."/>
            <person name="Spatafora J.W."/>
            <person name="Aime M.C."/>
        </authorList>
    </citation>
    <scope>NUCLEOTIDE SEQUENCE [LARGE SCALE GENOMIC DNA]</scope>
    <source>
        <strain evidence="13 14">MCA 3882</strain>
    </source>
</reference>
<dbReference type="EMBL" id="KZ819604">
    <property type="protein sequence ID" value="PWN33326.1"/>
    <property type="molecule type" value="Genomic_DNA"/>
</dbReference>
<keyword evidence="3 11" id="KW-0812">Transmembrane</keyword>
<dbReference type="GeneID" id="37022753"/>
<keyword evidence="8 11" id="KW-0472">Membrane</keyword>
<accession>A0A316V718</accession>
<feature type="transmembrane region" description="Helical" evidence="11">
    <location>
        <begin position="224"/>
        <end position="242"/>
    </location>
</feature>
<dbReference type="GO" id="GO:0005789">
    <property type="term" value="C:endoplasmic reticulum membrane"/>
    <property type="evidence" value="ECO:0007669"/>
    <property type="project" value="UniProtKB-SubCell"/>
</dbReference>
<evidence type="ECO:0000256" key="7">
    <source>
        <dbReference type="ARBA" id="ARBA00023054"/>
    </source>
</evidence>
<dbReference type="RefSeq" id="XP_025353628.1">
    <property type="nucleotide sequence ID" value="XM_025500972.1"/>
</dbReference>
<gene>
    <name evidence="13" type="ORF">FA14DRAFT_179980</name>
</gene>
<dbReference type="PANTHER" id="PTHR12825:SF0">
    <property type="entry name" value="VESICLE TRANSPORT PROTEIN SEC20"/>
    <property type="match status" value="1"/>
</dbReference>
<dbReference type="AlphaFoldDB" id="A0A316V718"/>
<dbReference type="InterPro" id="IPR056173">
    <property type="entry name" value="Sec20_C"/>
</dbReference>
<feature type="compositionally biased region" description="Basic and acidic residues" evidence="10">
    <location>
        <begin position="336"/>
        <end position="351"/>
    </location>
</feature>
<dbReference type="GO" id="GO:0005484">
    <property type="term" value="F:SNAP receptor activity"/>
    <property type="evidence" value="ECO:0007669"/>
    <property type="project" value="InterPro"/>
</dbReference>
<evidence type="ECO:0000256" key="5">
    <source>
        <dbReference type="ARBA" id="ARBA00022892"/>
    </source>
</evidence>
<dbReference type="GO" id="GO:0031201">
    <property type="term" value="C:SNARE complex"/>
    <property type="evidence" value="ECO:0007669"/>
    <property type="project" value="TreeGrafter"/>
</dbReference>
<evidence type="ECO:0000256" key="6">
    <source>
        <dbReference type="ARBA" id="ARBA00022989"/>
    </source>
</evidence>
<protein>
    <submittedName>
        <fullName evidence="13">Sec20-domain-containing protein</fullName>
    </submittedName>
</protein>
<evidence type="ECO:0000259" key="12">
    <source>
        <dbReference type="Pfam" id="PF03908"/>
    </source>
</evidence>
<feature type="domain" description="Sec20 C-terminal" evidence="12">
    <location>
        <begin position="157"/>
        <end position="246"/>
    </location>
</feature>
<keyword evidence="6 11" id="KW-1133">Transmembrane helix</keyword>
<evidence type="ECO:0000256" key="9">
    <source>
        <dbReference type="ARBA" id="ARBA00037934"/>
    </source>
</evidence>
<dbReference type="STRING" id="1280837.A0A316V718"/>
<feature type="compositionally biased region" description="Polar residues" evidence="10">
    <location>
        <begin position="323"/>
        <end position="333"/>
    </location>
</feature>
<name>A0A316V718_9BASI</name>
<feature type="region of interest" description="Disordered" evidence="10">
    <location>
        <begin position="323"/>
        <end position="351"/>
    </location>
</feature>
<keyword evidence="4" id="KW-0256">Endoplasmic reticulum</keyword>
<dbReference type="OrthoDB" id="46868at2759"/>
<evidence type="ECO:0000256" key="2">
    <source>
        <dbReference type="ARBA" id="ARBA00022448"/>
    </source>
</evidence>
<evidence type="ECO:0000256" key="1">
    <source>
        <dbReference type="ARBA" id="ARBA00004163"/>
    </source>
</evidence>
<keyword evidence="14" id="KW-1185">Reference proteome</keyword>
<keyword evidence="7" id="KW-0175">Coiled coil</keyword>
<evidence type="ECO:0000313" key="13">
    <source>
        <dbReference type="EMBL" id="PWN33326.1"/>
    </source>
</evidence>
<evidence type="ECO:0000256" key="11">
    <source>
        <dbReference type="SAM" id="Phobius"/>
    </source>
</evidence>
<keyword evidence="2" id="KW-0813">Transport</keyword>
<feature type="region of interest" description="Disordered" evidence="10">
    <location>
        <begin position="127"/>
        <end position="151"/>
    </location>
</feature>
<dbReference type="InterPro" id="IPR005606">
    <property type="entry name" value="Sec20"/>
</dbReference>
<comment type="similarity">
    <text evidence="9">Belongs to the SEC20 family.</text>
</comment>
<evidence type="ECO:0000256" key="10">
    <source>
        <dbReference type="SAM" id="MobiDB-lite"/>
    </source>
</evidence>
<dbReference type="GO" id="GO:0006890">
    <property type="term" value="P:retrograde vesicle-mediated transport, Golgi to endoplasmic reticulum"/>
    <property type="evidence" value="ECO:0007669"/>
    <property type="project" value="InterPro"/>
</dbReference>
<sequence length="351" mass="38967">MSQIGQASQQDEFSLPNHIQRLFIDVETHQIPNLVSVDKSNSLDDAERELHQTLRRIENELGMWEIDVRDAGRNAYERQSWQRVLQEANVRLSNVQRLTKKSLIEARKQQRSAQPISAQQARNALFGDMAGSEEERKRRRDGRIQNQTADEQLMTASGDVTAALQRAVKSMSTELEKSSYSAQLLDESTISIQQATIQYTSFTDLVASSQKLIRSMERADMVDAAFLIFSFLFFIGCIIYILKVRIWDRGVGLLSFMFRIFSLTSSRSPADVQEKLKLAKEAASASSKSIAAQLTASALSASAAASAAAIAASQSAQQVKQHTVISAPDSTAPVSLEDRVGIDVERTHDEL</sequence>
<comment type="subcellular location">
    <subcellularLocation>
        <location evidence="1">Endoplasmic reticulum membrane</location>
        <topology evidence="1">Single-pass type IV membrane protein</topology>
    </subcellularLocation>
</comment>
<evidence type="ECO:0000313" key="14">
    <source>
        <dbReference type="Proteomes" id="UP000245771"/>
    </source>
</evidence>
<dbReference type="InParanoid" id="A0A316V718"/>
<evidence type="ECO:0000256" key="4">
    <source>
        <dbReference type="ARBA" id="ARBA00022824"/>
    </source>
</evidence>